<feature type="domain" description="GntR C-terminal" evidence="4">
    <location>
        <begin position="2"/>
        <end position="30"/>
    </location>
</feature>
<dbReference type="EMBL" id="JAENJH010000001">
    <property type="protein sequence ID" value="MBK1783973.1"/>
    <property type="molecule type" value="Genomic_DNA"/>
</dbReference>
<name>A0A934V534_9PSEU</name>
<evidence type="ECO:0000256" key="3">
    <source>
        <dbReference type="ARBA" id="ARBA00023163"/>
    </source>
</evidence>
<accession>A0A934V534</accession>
<dbReference type="InterPro" id="IPR008920">
    <property type="entry name" value="TF_FadR/GntR_C"/>
</dbReference>
<dbReference type="EMBL" id="JAENJH010000013">
    <property type="protein sequence ID" value="MBK1789026.1"/>
    <property type="molecule type" value="Genomic_DNA"/>
</dbReference>
<keyword evidence="2" id="KW-0238">DNA-binding</keyword>
<dbReference type="AlphaFoldDB" id="A0A934V534"/>
<dbReference type="SUPFAM" id="SSF48008">
    <property type="entry name" value="GntR ligand-binding domain-like"/>
    <property type="match status" value="1"/>
</dbReference>
<evidence type="ECO:0000256" key="2">
    <source>
        <dbReference type="ARBA" id="ARBA00023125"/>
    </source>
</evidence>
<sequence>ATVRQHKAIVDAIAERDPDAAEDAIVKHLTYLRKHLAAHNQR</sequence>
<protein>
    <submittedName>
        <fullName evidence="6">FCD domain-containing protein</fullName>
    </submittedName>
</protein>
<feature type="non-terminal residue" evidence="6">
    <location>
        <position position="1"/>
    </location>
</feature>
<reference evidence="6" key="1">
    <citation type="submission" date="2020-12" db="EMBL/GenBank/DDBJ databases">
        <title>Prauserella sp. ASG 168, a novel actinomycete isolated from cave rock.</title>
        <authorList>
            <person name="Suriyachadkun C."/>
        </authorList>
    </citation>
    <scope>NUCLEOTIDE SEQUENCE</scope>
    <source>
        <strain evidence="6">ASG 168</strain>
    </source>
</reference>
<comment type="caution">
    <text evidence="6">The sequence shown here is derived from an EMBL/GenBank/DDBJ whole genome shotgun (WGS) entry which is preliminary data.</text>
</comment>
<evidence type="ECO:0000313" key="6">
    <source>
        <dbReference type="EMBL" id="MBK1789026.1"/>
    </source>
</evidence>
<dbReference type="Pfam" id="PF07729">
    <property type="entry name" value="FCD"/>
    <property type="match status" value="1"/>
</dbReference>
<dbReference type="GO" id="GO:0003677">
    <property type="term" value="F:DNA binding"/>
    <property type="evidence" value="ECO:0007669"/>
    <property type="project" value="UniProtKB-KW"/>
</dbReference>
<proteinExistence type="predicted"/>
<gene>
    <name evidence="5" type="ORF">JHE00_06480</name>
    <name evidence="6" type="ORF">JHE00_32250</name>
</gene>
<evidence type="ECO:0000313" key="7">
    <source>
        <dbReference type="Proteomes" id="UP000635245"/>
    </source>
</evidence>
<keyword evidence="7" id="KW-1185">Reference proteome</keyword>
<organism evidence="6 7">
    <name type="scientific">Prauserella cavernicola</name>
    <dbReference type="NCBI Taxonomy" id="2800127"/>
    <lineage>
        <taxon>Bacteria</taxon>
        <taxon>Bacillati</taxon>
        <taxon>Actinomycetota</taxon>
        <taxon>Actinomycetes</taxon>
        <taxon>Pseudonocardiales</taxon>
        <taxon>Pseudonocardiaceae</taxon>
        <taxon>Prauserella</taxon>
    </lineage>
</organism>
<evidence type="ECO:0000259" key="4">
    <source>
        <dbReference type="Pfam" id="PF07729"/>
    </source>
</evidence>
<dbReference type="InterPro" id="IPR011711">
    <property type="entry name" value="GntR_C"/>
</dbReference>
<evidence type="ECO:0000256" key="1">
    <source>
        <dbReference type="ARBA" id="ARBA00023015"/>
    </source>
</evidence>
<keyword evidence="3" id="KW-0804">Transcription</keyword>
<dbReference type="Proteomes" id="UP000635245">
    <property type="component" value="Unassembled WGS sequence"/>
</dbReference>
<keyword evidence="1" id="KW-0805">Transcription regulation</keyword>
<dbReference type="Gene3D" id="1.20.120.530">
    <property type="entry name" value="GntR ligand-binding domain-like"/>
    <property type="match status" value="1"/>
</dbReference>
<evidence type="ECO:0000313" key="5">
    <source>
        <dbReference type="EMBL" id="MBK1783973.1"/>
    </source>
</evidence>